<dbReference type="GO" id="GO:0016757">
    <property type="term" value="F:glycosyltransferase activity"/>
    <property type="evidence" value="ECO:0007669"/>
    <property type="project" value="UniProtKB-ARBA"/>
</dbReference>
<protein>
    <submittedName>
        <fullName evidence="3">Glycosyltransferase WbuB</fullName>
    </submittedName>
</protein>
<keyword evidence="3" id="KW-0808">Transferase</keyword>
<dbReference type="EMBL" id="POWG01000030">
    <property type="protein sequence ID" value="PNQ96461.1"/>
    <property type="molecule type" value="Genomic_DNA"/>
</dbReference>
<comment type="caution">
    <text evidence="3">The sequence shown here is derived from an EMBL/GenBank/DDBJ whole genome shotgun (WGS) entry which is preliminary data.</text>
</comment>
<dbReference type="SUPFAM" id="SSF53756">
    <property type="entry name" value="UDP-Glycosyltransferase/glycogen phosphorylase"/>
    <property type="match status" value="1"/>
</dbReference>
<feature type="region of interest" description="Disordered" evidence="1">
    <location>
        <begin position="53"/>
        <end position="84"/>
    </location>
</feature>
<dbReference type="PANTHER" id="PTHR12526">
    <property type="entry name" value="GLYCOSYLTRANSFERASE"/>
    <property type="match status" value="1"/>
</dbReference>
<dbReference type="AlphaFoldDB" id="A0A2K1FV77"/>
<evidence type="ECO:0000256" key="1">
    <source>
        <dbReference type="SAM" id="MobiDB-lite"/>
    </source>
</evidence>
<feature type="domain" description="Glycosyltransferase subfamily 4-like N-terminal" evidence="2">
    <location>
        <begin position="29"/>
        <end position="203"/>
    </location>
</feature>
<dbReference type="Pfam" id="PF13579">
    <property type="entry name" value="Glyco_trans_4_4"/>
    <property type="match status" value="1"/>
</dbReference>
<accession>A0A2K1FV77</accession>
<proteinExistence type="predicted"/>
<evidence type="ECO:0000259" key="2">
    <source>
        <dbReference type="Pfam" id="PF13579"/>
    </source>
</evidence>
<dbReference type="InterPro" id="IPR028098">
    <property type="entry name" value="Glyco_trans_4-like_N"/>
</dbReference>
<sequence>MLKHFRDRSIVESPSILFVNRVFPPDKGATGRCLFDLAQRMAAMGWRVTVVADGDGPSDAPPGVTVRRTGKGRPPESGESAGDAKLTTRGYLAAAVRLVRRALRLPRHDVVVTMTDPPLLGCAGPLIAARHAAASLHWSQDVFPALLPVLGVRFPEPLMRMVERASVQALCRQDAVVAIGRCMAGRLAAAGVPTERITVLPNWPDPRIRPIPRVDNPFRREHGLGGRFTVAYSGNMGLAHPMAPLLDAATLLARSDPDIAILLIGEGRRRAAVAEAVERRGLTNVQVLPLQPPDRLAESLSAADLHLATMDPRAEGLLVPSKVAGVLAAGRPCLFLGPAGSDAAAMLEGCGQRLAPDDVTGLAAAIRRYARDPALCAAQGAWALSVASAWDATVAARRFAALADGLRRAKRRGDAVLPGRSLPHA</sequence>
<dbReference type="Gene3D" id="3.40.50.2000">
    <property type="entry name" value="Glycogen Phosphorylase B"/>
    <property type="match status" value="2"/>
</dbReference>
<evidence type="ECO:0000313" key="4">
    <source>
        <dbReference type="Proteomes" id="UP000236268"/>
    </source>
</evidence>
<gene>
    <name evidence="3" type="ORF">C1S70_23495</name>
</gene>
<organism evidence="3 4">
    <name type="scientific">Azospirillum argentinense</name>
    <dbReference type="NCBI Taxonomy" id="2970906"/>
    <lineage>
        <taxon>Bacteria</taxon>
        <taxon>Pseudomonadati</taxon>
        <taxon>Pseudomonadota</taxon>
        <taxon>Alphaproteobacteria</taxon>
        <taxon>Rhodospirillales</taxon>
        <taxon>Azospirillaceae</taxon>
        <taxon>Azospirillum</taxon>
    </lineage>
</organism>
<dbReference type="Proteomes" id="UP000236268">
    <property type="component" value="Unassembled WGS sequence"/>
</dbReference>
<dbReference type="Pfam" id="PF13692">
    <property type="entry name" value="Glyco_trans_1_4"/>
    <property type="match status" value="1"/>
</dbReference>
<evidence type="ECO:0000313" key="3">
    <source>
        <dbReference type="EMBL" id="PNQ96461.1"/>
    </source>
</evidence>
<dbReference type="CDD" id="cd03794">
    <property type="entry name" value="GT4_WbuB-like"/>
    <property type="match status" value="1"/>
</dbReference>
<reference evidence="3 4" key="1">
    <citation type="submission" date="2018-01" db="EMBL/GenBank/DDBJ databases">
        <title>Whole genome sequence of Azospirillum brasilense REC3 isolated from strawberry roots.</title>
        <authorList>
            <person name="Fontana C.A."/>
            <person name="Salazar S.M."/>
            <person name="Bassi D."/>
            <person name="Puglisi E."/>
            <person name="Lovaisa N.C."/>
            <person name="Toffoli L.M."/>
            <person name="Pedraza R."/>
            <person name="Cocconcelli P.S."/>
        </authorList>
    </citation>
    <scope>NUCLEOTIDE SEQUENCE [LARGE SCALE GENOMIC DNA]</scope>
    <source>
        <strain evidence="3 4">REC3</strain>
    </source>
</reference>
<name>A0A2K1FV77_9PROT</name>